<dbReference type="PANTHER" id="PTHR21235:SF2">
    <property type="entry name" value="IMIDAZOLE GLYCEROL PHOSPHATE SYNTHASE HISHF"/>
    <property type="match status" value="1"/>
</dbReference>
<evidence type="ECO:0000313" key="11">
    <source>
        <dbReference type="EMBL" id="EFQ24593.1"/>
    </source>
</evidence>
<keyword evidence="6 9" id="KW-0456">Lyase</keyword>
<comment type="function">
    <text evidence="7 9">IGPS catalyzes the conversion of PRFAR and glutamine to IGP, AICAR and glutamate. The HisF subunit catalyzes the cyclization activity that produces IGP and AICAR from PRFAR using the ammonia provided by the HisH subunit.</text>
</comment>
<evidence type="ECO:0000256" key="8">
    <source>
        <dbReference type="ARBA" id="ARBA00047838"/>
    </source>
</evidence>
<dbReference type="HAMAP" id="MF_01013">
    <property type="entry name" value="HisF"/>
    <property type="match status" value="1"/>
</dbReference>
<gene>
    <name evidence="9" type="primary">hisF</name>
    <name evidence="11" type="ORF">Apau_2182</name>
</gene>
<dbReference type="PANTHER" id="PTHR21235">
    <property type="entry name" value="IMIDAZOLE GLYCEROL PHOSPHATE SYNTHASE SUBUNIT HISF/H IGP SYNTHASE SUBUNIT HISF/H"/>
    <property type="match status" value="1"/>
</dbReference>
<name>E3CYZ8_9BACT</name>
<dbReference type="InterPro" id="IPR013785">
    <property type="entry name" value="Aldolase_TIM"/>
</dbReference>
<comment type="subunit">
    <text evidence="3 9">Heterodimer of HisH and HisF.</text>
</comment>
<feature type="active site" evidence="9">
    <location>
        <position position="130"/>
    </location>
</feature>
<dbReference type="STRING" id="584708.Apau_2182"/>
<evidence type="ECO:0000256" key="3">
    <source>
        <dbReference type="ARBA" id="ARBA00011152"/>
    </source>
</evidence>
<reference evidence="11 12" key="1">
    <citation type="journal article" date="2010" name="Stand. Genomic Sci.">
        <title>Non-contiguous finished genome sequence of Aminomonas paucivorans type strain (GLU-3).</title>
        <authorList>
            <person name="Pitluck S."/>
            <person name="Yasawong M."/>
            <person name="Held B."/>
            <person name="Lapidus A."/>
            <person name="Nolan M."/>
            <person name="Copeland A."/>
            <person name="Lucas S."/>
            <person name="Del Rio T.G."/>
            <person name="Tice H."/>
            <person name="Cheng J.F."/>
            <person name="Chertkov O."/>
            <person name="Goodwin L."/>
            <person name="Tapia R."/>
            <person name="Han C."/>
            <person name="Liolios K."/>
            <person name="Ivanova N."/>
            <person name="Mavromatis K."/>
            <person name="Ovchinnikova G."/>
            <person name="Pati A."/>
            <person name="Chen A."/>
            <person name="Palaniappan K."/>
            <person name="Land M."/>
            <person name="Hauser L."/>
            <person name="Chang Y.J."/>
            <person name="Jeffries C.D."/>
            <person name="Pukall R."/>
            <person name="Spring S."/>
            <person name="Rohde M."/>
            <person name="Sikorski J."/>
            <person name="Goker M."/>
            <person name="Woyke T."/>
            <person name="Bristow J."/>
            <person name="Eisen J.A."/>
            <person name="Markowitz V."/>
            <person name="Hugenholtz P."/>
            <person name="Kyrpides N.C."/>
            <person name="Klenk H.P."/>
        </authorList>
    </citation>
    <scope>NUCLEOTIDE SEQUENCE [LARGE SCALE GENOMIC DNA]</scope>
    <source>
        <strain evidence="11 12">DSM 12260</strain>
    </source>
</reference>
<comment type="pathway">
    <text evidence="1 9">Amino-acid biosynthesis; L-histidine biosynthesis; L-histidine from 5-phospho-alpha-D-ribose 1-diphosphate: step 5/9.</text>
</comment>
<evidence type="ECO:0000256" key="5">
    <source>
        <dbReference type="ARBA" id="ARBA00023102"/>
    </source>
</evidence>
<dbReference type="InterPro" id="IPR050064">
    <property type="entry name" value="IGPS_HisA/HisF"/>
</dbReference>
<dbReference type="GO" id="GO:0016829">
    <property type="term" value="F:lyase activity"/>
    <property type="evidence" value="ECO:0007669"/>
    <property type="project" value="UniProtKB-KW"/>
</dbReference>
<dbReference type="InterPro" id="IPR006062">
    <property type="entry name" value="His_biosynth"/>
</dbReference>
<dbReference type="EMBL" id="CM001022">
    <property type="protein sequence ID" value="EFQ24593.1"/>
    <property type="molecule type" value="Genomic_DNA"/>
</dbReference>
<proteinExistence type="inferred from homology"/>
<keyword evidence="12" id="KW-1185">Reference proteome</keyword>
<sequence>MSLVRILPCLDVQGGRVVKGVQFRNLIDAGDPAALGRAYRDEGADELVFLDISASADRRRTRTEWVARVAEELDIPFTVGGGISDPVQARELVALGADKVSLNTAAVRDPDLLGGCARLLGRQAVVLAVDVKQTRPGAWEVVVEGGRTPTGLDALDWIRRGVAAGAGEVLLTSMDRDGTTEGYDLPLLRAVREAVSVPLIASGGAGKAEHFLEGARAGADGLLAASVFHYRRIPLGDLKDYLAAQGVAVRPVGKGERA</sequence>
<dbReference type="InterPro" id="IPR011060">
    <property type="entry name" value="RibuloseP-bd_barrel"/>
</dbReference>
<dbReference type="PaxDb" id="584708-Apau_2182"/>
<evidence type="ECO:0000256" key="9">
    <source>
        <dbReference type="HAMAP-Rule" id="MF_01013"/>
    </source>
</evidence>
<dbReference type="OrthoDB" id="9781903at2"/>
<dbReference type="Proteomes" id="UP000005096">
    <property type="component" value="Chromosome"/>
</dbReference>
<evidence type="ECO:0000313" key="12">
    <source>
        <dbReference type="Proteomes" id="UP000005096"/>
    </source>
</evidence>
<keyword evidence="5 9" id="KW-0368">Histidine biosynthesis</keyword>
<dbReference type="RefSeq" id="WP_006301837.1">
    <property type="nucleotide sequence ID" value="NZ_CM001022.1"/>
</dbReference>
<keyword evidence="4 9" id="KW-0028">Amino-acid biosynthesis</keyword>
<comment type="similarity">
    <text evidence="2 9 10">Belongs to the HisA/HisF family.</text>
</comment>
<dbReference type="AlphaFoldDB" id="E3CYZ8"/>
<evidence type="ECO:0000256" key="2">
    <source>
        <dbReference type="ARBA" id="ARBA00009667"/>
    </source>
</evidence>
<evidence type="ECO:0000256" key="6">
    <source>
        <dbReference type="ARBA" id="ARBA00023239"/>
    </source>
</evidence>
<dbReference type="GO" id="GO:0005737">
    <property type="term" value="C:cytoplasm"/>
    <property type="evidence" value="ECO:0007669"/>
    <property type="project" value="UniProtKB-SubCell"/>
</dbReference>
<keyword evidence="9" id="KW-0963">Cytoplasm</keyword>
<protein>
    <recommendedName>
        <fullName evidence="9">Imidazole glycerol phosphate synthase subunit HisF</fullName>
        <ecNumber evidence="9">4.3.2.10</ecNumber>
    </recommendedName>
    <alternativeName>
        <fullName evidence="9">IGP synthase cyclase subunit</fullName>
    </alternativeName>
    <alternativeName>
        <fullName evidence="9">IGP synthase subunit HisF</fullName>
    </alternativeName>
    <alternativeName>
        <fullName evidence="9">ImGP synthase subunit HisF</fullName>
        <shortName evidence="9">IGPS subunit HisF</shortName>
    </alternativeName>
</protein>
<organism evidence="11 12">
    <name type="scientific">Aminomonas paucivorans DSM 12260</name>
    <dbReference type="NCBI Taxonomy" id="584708"/>
    <lineage>
        <taxon>Bacteria</taxon>
        <taxon>Thermotogati</taxon>
        <taxon>Synergistota</taxon>
        <taxon>Synergistia</taxon>
        <taxon>Synergistales</taxon>
        <taxon>Synergistaceae</taxon>
        <taxon>Aminomonas</taxon>
    </lineage>
</organism>
<evidence type="ECO:0000256" key="7">
    <source>
        <dbReference type="ARBA" id="ARBA00025475"/>
    </source>
</evidence>
<comment type="subcellular location">
    <subcellularLocation>
        <location evidence="9">Cytoplasm</location>
    </subcellularLocation>
</comment>
<dbReference type="GO" id="GO:0000105">
    <property type="term" value="P:L-histidine biosynthetic process"/>
    <property type="evidence" value="ECO:0007669"/>
    <property type="project" value="UniProtKB-UniRule"/>
</dbReference>
<dbReference type="SUPFAM" id="SSF51366">
    <property type="entry name" value="Ribulose-phoshate binding barrel"/>
    <property type="match status" value="1"/>
</dbReference>
<dbReference type="CDD" id="cd04731">
    <property type="entry name" value="HisF"/>
    <property type="match status" value="1"/>
</dbReference>
<evidence type="ECO:0000256" key="4">
    <source>
        <dbReference type="ARBA" id="ARBA00022605"/>
    </source>
</evidence>
<dbReference type="EC" id="4.3.2.10" evidence="9"/>
<dbReference type="NCBIfam" id="TIGR00735">
    <property type="entry name" value="hisF"/>
    <property type="match status" value="1"/>
</dbReference>
<dbReference type="InterPro" id="IPR004651">
    <property type="entry name" value="HisF"/>
</dbReference>
<dbReference type="Pfam" id="PF00977">
    <property type="entry name" value="His_biosynth"/>
    <property type="match status" value="1"/>
</dbReference>
<accession>E3CYZ8</accession>
<comment type="catalytic activity">
    <reaction evidence="8 9">
        <text>5-[(5-phospho-1-deoxy-D-ribulos-1-ylimino)methylamino]-1-(5-phospho-beta-D-ribosyl)imidazole-4-carboxamide + L-glutamine = D-erythro-1-(imidazol-4-yl)glycerol 3-phosphate + 5-amino-1-(5-phospho-beta-D-ribosyl)imidazole-4-carboxamide + L-glutamate + H(+)</text>
        <dbReference type="Rhea" id="RHEA:24793"/>
        <dbReference type="ChEBI" id="CHEBI:15378"/>
        <dbReference type="ChEBI" id="CHEBI:29985"/>
        <dbReference type="ChEBI" id="CHEBI:58278"/>
        <dbReference type="ChEBI" id="CHEBI:58359"/>
        <dbReference type="ChEBI" id="CHEBI:58475"/>
        <dbReference type="ChEBI" id="CHEBI:58525"/>
        <dbReference type="EC" id="4.3.2.10"/>
    </reaction>
</comment>
<dbReference type="GO" id="GO:0000107">
    <property type="term" value="F:imidazoleglycerol-phosphate synthase activity"/>
    <property type="evidence" value="ECO:0007669"/>
    <property type="project" value="UniProtKB-UniRule"/>
</dbReference>
<feature type="active site" evidence="9">
    <location>
        <position position="11"/>
    </location>
</feature>
<dbReference type="Gene3D" id="3.20.20.70">
    <property type="entry name" value="Aldolase class I"/>
    <property type="match status" value="1"/>
</dbReference>
<dbReference type="eggNOG" id="COG0107">
    <property type="taxonomic scope" value="Bacteria"/>
</dbReference>
<dbReference type="HOGENOM" id="CLU_048577_4_0_0"/>
<evidence type="ECO:0000256" key="10">
    <source>
        <dbReference type="RuleBase" id="RU003657"/>
    </source>
</evidence>
<evidence type="ECO:0000256" key="1">
    <source>
        <dbReference type="ARBA" id="ARBA00005091"/>
    </source>
</evidence>
<dbReference type="UniPathway" id="UPA00031">
    <property type="reaction ID" value="UER00010"/>
</dbReference>